<dbReference type="EMBL" id="JAHHHN010000033">
    <property type="protein sequence ID" value="MBW4565268.1"/>
    <property type="molecule type" value="Genomic_DNA"/>
</dbReference>
<evidence type="ECO:0000313" key="2">
    <source>
        <dbReference type="Proteomes" id="UP000715781"/>
    </source>
</evidence>
<evidence type="ECO:0000313" key="1">
    <source>
        <dbReference type="EMBL" id="MBW4565268.1"/>
    </source>
</evidence>
<dbReference type="AlphaFoldDB" id="A0A951Q4C1"/>
<dbReference type="Proteomes" id="UP000715781">
    <property type="component" value="Unassembled WGS sequence"/>
</dbReference>
<proteinExistence type="predicted"/>
<sequence length="95" mass="9904">MIIADLNYLEVTTEEVLGGFSFSAEKDVDIDIDIDENIDINKNVDVTVDISGNIATAESGATAVGNNTLAESFAFTYTDGNTSSSNAFAVSATGN</sequence>
<comment type="caution">
    <text evidence="1">The sequence shown here is derived from an EMBL/GenBank/DDBJ whole genome shotgun (WGS) entry which is preliminary data.</text>
</comment>
<name>A0A951Q4C1_9NOST</name>
<reference evidence="1" key="1">
    <citation type="submission" date="2021-05" db="EMBL/GenBank/DDBJ databases">
        <authorList>
            <person name="Pietrasiak N."/>
            <person name="Ward R."/>
            <person name="Stajich J.E."/>
            <person name="Kurbessoian T."/>
        </authorList>
    </citation>
    <scope>NUCLEOTIDE SEQUENCE</scope>
    <source>
        <strain evidence="1">JT2-VF2</strain>
    </source>
</reference>
<protein>
    <submittedName>
        <fullName evidence="1">Uncharacterized protein</fullName>
    </submittedName>
</protein>
<organism evidence="1 2">
    <name type="scientific">Mojavia pulchra JT2-VF2</name>
    <dbReference type="NCBI Taxonomy" id="287848"/>
    <lineage>
        <taxon>Bacteria</taxon>
        <taxon>Bacillati</taxon>
        <taxon>Cyanobacteriota</taxon>
        <taxon>Cyanophyceae</taxon>
        <taxon>Nostocales</taxon>
        <taxon>Nostocaceae</taxon>
    </lineage>
</organism>
<reference evidence="1" key="2">
    <citation type="journal article" date="2022" name="Microbiol. Resour. Announc.">
        <title>Metagenome Sequencing to Explore Phylogenomics of Terrestrial Cyanobacteria.</title>
        <authorList>
            <person name="Ward R.D."/>
            <person name="Stajich J.E."/>
            <person name="Johansen J.R."/>
            <person name="Huntemann M."/>
            <person name="Clum A."/>
            <person name="Foster B."/>
            <person name="Foster B."/>
            <person name="Roux S."/>
            <person name="Palaniappan K."/>
            <person name="Varghese N."/>
            <person name="Mukherjee S."/>
            <person name="Reddy T.B.K."/>
            <person name="Daum C."/>
            <person name="Copeland A."/>
            <person name="Chen I.A."/>
            <person name="Ivanova N.N."/>
            <person name="Kyrpides N.C."/>
            <person name="Shapiro N."/>
            <person name="Eloe-Fadrosh E.A."/>
            <person name="Pietrasiak N."/>
        </authorList>
    </citation>
    <scope>NUCLEOTIDE SEQUENCE</scope>
    <source>
        <strain evidence="1">JT2-VF2</strain>
    </source>
</reference>
<accession>A0A951Q4C1</accession>
<gene>
    <name evidence="1" type="ORF">KME32_30120</name>
</gene>